<feature type="domain" description="Myb-like" evidence="1">
    <location>
        <begin position="73"/>
        <end position="132"/>
    </location>
</feature>
<evidence type="ECO:0000259" key="1">
    <source>
        <dbReference type="PROSITE" id="PS50090"/>
    </source>
</evidence>
<dbReference type="EMBL" id="CAJZBQ010000010">
    <property type="protein sequence ID" value="CAG9313420.1"/>
    <property type="molecule type" value="Genomic_DNA"/>
</dbReference>
<protein>
    <submittedName>
        <fullName evidence="3">Uncharacterized protein</fullName>
    </submittedName>
</protein>
<dbReference type="Gene3D" id="1.10.10.60">
    <property type="entry name" value="Homeodomain-like"/>
    <property type="match status" value="2"/>
</dbReference>
<dbReference type="Proteomes" id="UP001162131">
    <property type="component" value="Unassembled WGS sequence"/>
</dbReference>
<keyword evidence="4" id="KW-1185">Reference proteome</keyword>
<dbReference type="AlphaFoldDB" id="A0AAU9IV85"/>
<comment type="caution">
    <text evidence="3">The sequence shown here is derived from an EMBL/GenBank/DDBJ whole genome shotgun (WGS) entry which is preliminary data.</text>
</comment>
<evidence type="ECO:0000313" key="3">
    <source>
        <dbReference type="EMBL" id="CAG9313420.1"/>
    </source>
</evidence>
<dbReference type="PANTHER" id="PTHR45614:SF274">
    <property type="entry name" value="MYB-LIKE DNA-BINDING PROTEIN"/>
    <property type="match status" value="1"/>
</dbReference>
<dbReference type="GO" id="GO:0000981">
    <property type="term" value="F:DNA-binding transcription factor activity, RNA polymerase II-specific"/>
    <property type="evidence" value="ECO:0007669"/>
    <property type="project" value="TreeGrafter"/>
</dbReference>
<dbReference type="GO" id="GO:0005634">
    <property type="term" value="C:nucleus"/>
    <property type="evidence" value="ECO:0007669"/>
    <property type="project" value="TreeGrafter"/>
</dbReference>
<dbReference type="Pfam" id="PF13921">
    <property type="entry name" value="Myb_DNA-bind_6"/>
    <property type="match status" value="1"/>
</dbReference>
<dbReference type="PANTHER" id="PTHR45614">
    <property type="entry name" value="MYB PROTEIN-RELATED"/>
    <property type="match status" value="1"/>
</dbReference>
<dbReference type="InterPro" id="IPR050560">
    <property type="entry name" value="MYB_TF"/>
</dbReference>
<dbReference type="SUPFAM" id="SSF46689">
    <property type="entry name" value="Homeodomain-like"/>
    <property type="match status" value="2"/>
</dbReference>
<feature type="domain" description="Myb-like" evidence="1">
    <location>
        <begin position="133"/>
        <end position="183"/>
    </location>
</feature>
<dbReference type="InterPro" id="IPR009057">
    <property type="entry name" value="Homeodomain-like_sf"/>
</dbReference>
<feature type="domain" description="HTH myb-type" evidence="2">
    <location>
        <begin position="73"/>
        <end position="132"/>
    </location>
</feature>
<evidence type="ECO:0000313" key="4">
    <source>
        <dbReference type="Proteomes" id="UP001162131"/>
    </source>
</evidence>
<dbReference type="PROSITE" id="PS50090">
    <property type="entry name" value="MYB_LIKE"/>
    <property type="match status" value="2"/>
</dbReference>
<evidence type="ECO:0000259" key="2">
    <source>
        <dbReference type="PROSITE" id="PS51294"/>
    </source>
</evidence>
<organism evidence="3 4">
    <name type="scientific">Blepharisma stoltei</name>
    <dbReference type="NCBI Taxonomy" id="1481888"/>
    <lineage>
        <taxon>Eukaryota</taxon>
        <taxon>Sar</taxon>
        <taxon>Alveolata</taxon>
        <taxon>Ciliophora</taxon>
        <taxon>Postciliodesmatophora</taxon>
        <taxon>Heterotrichea</taxon>
        <taxon>Heterotrichida</taxon>
        <taxon>Blepharismidae</taxon>
        <taxon>Blepharisma</taxon>
    </lineage>
</organism>
<dbReference type="GO" id="GO:0000978">
    <property type="term" value="F:RNA polymerase II cis-regulatory region sequence-specific DNA binding"/>
    <property type="evidence" value="ECO:0007669"/>
    <property type="project" value="TreeGrafter"/>
</dbReference>
<accession>A0AAU9IV85</accession>
<dbReference type="CDD" id="cd00167">
    <property type="entry name" value="SANT"/>
    <property type="match status" value="2"/>
</dbReference>
<proteinExistence type="predicted"/>
<sequence>MASELNAYQWNEAPLHIPIPKVEQIPQGCVWVPCIPDFSTNTYIPIYNLYSYPAWTPSPAAPVKNNLKAKISRGGLKTKPWKEHEDKFLRDLVTQYGTKNWAFISRNLNEALHDSHCIRKGKHCRERWHNHLNPDLNKGEWSYEEDIKLLCLKQKIGNKWSIIAKELPGRTENGVKNRWNSLMKKAKRDQGFSCCSSDIIACKLIEDLEEEKRLSEA</sequence>
<dbReference type="SMART" id="SM00717">
    <property type="entry name" value="SANT"/>
    <property type="match status" value="2"/>
</dbReference>
<feature type="domain" description="HTH myb-type" evidence="2">
    <location>
        <begin position="133"/>
        <end position="187"/>
    </location>
</feature>
<dbReference type="PROSITE" id="PS51294">
    <property type="entry name" value="HTH_MYB"/>
    <property type="match status" value="2"/>
</dbReference>
<reference evidence="3" key="1">
    <citation type="submission" date="2021-09" db="EMBL/GenBank/DDBJ databases">
        <authorList>
            <consortium name="AG Swart"/>
            <person name="Singh M."/>
            <person name="Singh A."/>
            <person name="Seah K."/>
            <person name="Emmerich C."/>
        </authorList>
    </citation>
    <scope>NUCLEOTIDE SEQUENCE</scope>
    <source>
        <strain evidence="3">ATCC30299</strain>
    </source>
</reference>
<gene>
    <name evidence="3" type="ORF">BSTOLATCC_MIC8688</name>
</gene>
<dbReference type="InterPro" id="IPR001005">
    <property type="entry name" value="SANT/Myb"/>
</dbReference>
<dbReference type="InterPro" id="IPR017930">
    <property type="entry name" value="Myb_dom"/>
</dbReference>
<name>A0AAU9IV85_9CILI</name>